<proteinExistence type="predicted"/>
<dbReference type="Proteomes" id="UP000029050">
    <property type="component" value="Unassembled WGS sequence"/>
</dbReference>
<dbReference type="InterPro" id="IPR011235">
    <property type="entry name" value="MepB-like"/>
</dbReference>
<dbReference type="AlphaFoldDB" id="A0A087CGM8"/>
<keyword evidence="2" id="KW-1185">Reference proteome</keyword>
<organism evidence="1 2">
    <name type="scientific">Bifidobacterium psychraerophilum</name>
    <dbReference type="NCBI Taxonomy" id="218140"/>
    <lineage>
        <taxon>Bacteria</taxon>
        <taxon>Bacillati</taxon>
        <taxon>Actinomycetota</taxon>
        <taxon>Actinomycetes</taxon>
        <taxon>Bifidobacteriales</taxon>
        <taxon>Bifidobacteriaceae</taxon>
        <taxon>Bifidobacterium</taxon>
    </lineage>
</organism>
<gene>
    <name evidence="1" type="ORF">BPSY_1279</name>
</gene>
<dbReference type="GeneID" id="98300485"/>
<accession>A0A087CGM8</accession>
<dbReference type="OrthoDB" id="4954833at2"/>
<reference evidence="1 2" key="1">
    <citation type="submission" date="2014-03" db="EMBL/GenBank/DDBJ databases">
        <title>Genomics of Bifidobacteria.</title>
        <authorList>
            <person name="Ventura M."/>
            <person name="Milani C."/>
            <person name="Lugli G.A."/>
        </authorList>
    </citation>
    <scope>NUCLEOTIDE SEQUENCE [LARGE SCALE GENOMIC DNA]</scope>
    <source>
        <strain evidence="1 2">LMG 21775</strain>
    </source>
</reference>
<sequence>MHFTAFEEYATSLGLPIEVTPEEQNSDYESGLAHIHDELWHIRTARNTPSKAGAFVAFWRRSADGATMPFTRDDHSSGLLVFVHYDNRRGLFRFTAEHLETLGITAGGRPGKRGFRVYPSWCSELNAGALLTQRKQAPAFEELGHISR</sequence>
<evidence type="ECO:0008006" key="3">
    <source>
        <dbReference type="Google" id="ProtNLM"/>
    </source>
</evidence>
<comment type="caution">
    <text evidence="1">The sequence shown here is derived from an EMBL/GenBank/DDBJ whole genome shotgun (WGS) entry which is preliminary data.</text>
</comment>
<dbReference type="Gene3D" id="3.40.1350.140">
    <property type="entry name" value="MepB-like"/>
    <property type="match status" value="1"/>
</dbReference>
<dbReference type="InterPro" id="IPR038231">
    <property type="entry name" value="MepB-like_sf"/>
</dbReference>
<protein>
    <recommendedName>
        <fullName evidence="3">Metallopeptidase</fullName>
    </recommendedName>
</protein>
<evidence type="ECO:0000313" key="2">
    <source>
        <dbReference type="Proteomes" id="UP000029050"/>
    </source>
</evidence>
<dbReference type="RefSeq" id="WP_033496683.1">
    <property type="nucleotide sequence ID" value="NZ_JGZI01000009.1"/>
</dbReference>
<dbReference type="eggNOG" id="COG4815">
    <property type="taxonomic scope" value="Bacteria"/>
</dbReference>
<evidence type="ECO:0000313" key="1">
    <source>
        <dbReference type="EMBL" id="KFI82428.1"/>
    </source>
</evidence>
<name>A0A087CGM8_9BIFI</name>
<dbReference type="Pfam" id="PF08877">
    <property type="entry name" value="MepB-like"/>
    <property type="match status" value="1"/>
</dbReference>
<dbReference type="EMBL" id="JGZI01000009">
    <property type="protein sequence ID" value="KFI82428.1"/>
    <property type="molecule type" value="Genomic_DNA"/>
</dbReference>
<dbReference type="PIRSF" id="PIRSF032285">
    <property type="entry name" value="UCP032285"/>
    <property type="match status" value="1"/>
</dbReference>